<dbReference type="AlphaFoldDB" id="A0AAV5MIH1"/>
<sequence length="63" mass="7342">MAGKEKKKITGADEAGNRGGPGRPPLSEEEKMKKKEEKNKKSRESQFFVYKSSMDREYLWRAY</sequence>
<feature type="compositionally biased region" description="Basic and acidic residues" evidence="1">
    <location>
        <begin position="26"/>
        <end position="44"/>
    </location>
</feature>
<evidence type="ECO:0000313" key="3">
    <source>
        <dbReference type="Proteomes" id="UP001054252"/>
    </source>
</evidence>
<evidence type="ECO:0000256" key="1">
    <source>
        <dbReference type="SAM" id="MobiDB-lite"/>
    </source>
</evidence>
<protein>
    <submittedName>
        <fullName evidence="2">Uncharacterized protein</fullName>
    </submittedName>
</protein>
<reference evidence="2 3" key="1">
    <citation type="journal article" date="2021" name="Commun. Biol.">
        <title>The genome of Shorea leprosula (Dipterocarpaceae) highlights the ecological relevance of drought in aseasonal tropical rainforests.</title>
        <authorList>
            <person name="Ng K.K.S."/>
            <person name="Kobayashi M.J."/>
            <person name="Fawcett J.A."/>
            <person name="Hatakeyama M."/>
            <person name="Paape T."/>
            <person name="Ng C.H."/>
            <person name="Ang C.C."/>
            <person name="Tnah L.H."/>
            <person name="Lee C.T."/>
            <person name="Nishiyama T."/>
            <person name="Sese J."/>
            <person name="O'Brien M.J."/>
            <person name="Copetti D."/>
            <person name="Mohd Noor M.I."/>
            <person name="Ong R.C."/>
            <person name="Putra M."/>
            <person name="Sireger I.Z."/>
            <person name="Indrioko S."/>
            <person name="Kosugi Y."/>
            <person name="Izuno A."/>
            <person name="Isagi Y."/>
            <person name="Lee S.L."/>
            <person name="Shimizu K.K."/>
        </authorList>
    </citation>
    <scope>NUCLEOTIDE SEQUENCE [LARGE SCALE GENOMIC DNA]</scope>
    <source>
        <strain evidence="2">214</strain>
    </source>
</reference>
<name>A0AAV5MIH1_9ROSI</name>
<accession>A0AAV5MIH1</accession>
<gene>
    <name evidence="2" type="ORF">SLEP1_g56496</name>
</gene>
<comment type="caution">
    <text evidence="2">The sequence shown here is derived from an EMBL/GenBank/DDBJ whole genome shotgun (WGS) entry which is preliminary data.</text>
</comment>
<organism evidence="2 3">
    <name type="scientific">Rubroshorea leprosula</name>
    <dbReference type="NCBI Taxonomy" id="152421"/>
    <lineage>
        <taxon>Eukaryota</taxon>
        <taxon>Viridiplantae</taxon>
        <taxon>Streptophyta</taxon>
        <taxon>Embryophyta</taxon>
        <taxon>Tracheophyta</taxon>
        <taxon>Spermatophyta</taxon>
        <taxon>Magnoliopsida</taxon>
        <taxon>eudicotyledons</taxon>
        <taxon>Gunneridae</taxon>
        <taxon>Pentapetalae</taxon>
        <taxon>rosids</taxon>
        <taxon>malvids</taxon>
        <taxon>Malvales</taxon>
        <taxon>Dipterocarpaceae</taxon>
        <taxon>Rubroshorea</taxon>
    </lineage>
</organism>
<feature type="region of interest" description="Disordered" evidence="1">
    <location>
        <begin position="1"/>
        <end position="46"/>
    </location>
</feature>
<dbReference type="EMBL" id="BPVZ01000317">
    <property type="protein sequence ID" value="GKV49763.1"/>
    <property type="molecule type" value="Genomic_DNA"/>
</dbReference>
<dbReference type="Proteomes" id="UP001054252">
    <property type="component" value="Unassembled WGS sequence"/>
</dbReference>
<proteinExistence type="predicted"/>
<evidence type="ECO:0000313" key="2">
    <source>
        <dbReference type="EMBL" id="GKV49763.1"/>
    </source>
</evidence>
<keyword evidence="3" id="KW-1185">Reference proteome</keyword>